<dbReference type="GO" id="GO:0004386">
    <property type="term" value="F:helicase activity"/>
    <property type="evidence" value="ECO:0007669"/>
    <property type="project" value="UniProtKB-KW"/>
</dbReference>
<evidence type="ECO:0000256" key="1">
    <source>
        <dbReference type="SAM" id="Phobius"/>
    </source>
</evidence>
<keyword evidence="1" id="KW-1133">Transmembrane helix</keyword>
<protein>
    <submittedName>
        <fullName evidence="2">DNA helicase</fullName>
    </submittedName>
</protein>
<keyword evidence="2" id="KW-0347">Helicase</keyword>
<keyword evidence="2" id="KW-0547">Nucleotide-binding</keyword>
<name>A0A367Y345_9MICO</name>
<keyword evidence="2" id="KW-0378">Hydrolase</keyword>
<dbReference type="RefSeq" id="WP_114117574.1">
    <property type="nucleotide sequence ID" value="NZ_BMHU01000003.1"/>
</dbReference>
<dbReference type="EMBL" id="QORO01000002">
    <property type="protein sequence ID" value="RCK59960.1"/>
    <property type="molecule type" value="Genomic_DNA"/>
</dbReference>
<feature type="transmembrane region" description="Helical" evidence="1">
    <location>
        <begin position="131"/>
        <end position="150"/>
    </location>
</feature>
<dbReference type="AlphaFoldDB" id="A0A367Y345"/>
<dbReference type="Proteomes" id="UP000253508">
    <property type="component" value="Unassembled WGS sequence"/>
</dbReference>
<keyword evidence="3" id="KW-1185">Reference proteome</keyword>
<evidence type="ECO:0000313" key="3">
    <source>
        <dbReference type="Proteomes" id="UP000253508"/>
    </source>
</evidence>
<proteinExistence type="predicted"/>
<keyword evidence="1" id="KW-0472">Membrane</keyword>
<comment type="caution">
    <text evidence="2">The sequence shown here is derived from an EMBL/GenBank/DDBJ whole genome shotgun (WGS) entry which is preliminary data.</text>
</comment>
<keyword evidence="1" id="KW-0812">Transmembrane</keyword>
<accession>A0A367Y345</accession>
<reference evidence="2 3" key="1">
    <citation type="submission" date="2018-07" db="EMBL/GenBank/DDBJ databases">
        <title>Microbacterium endoborsara sp. nov., a novel actinobacterium isolated from Borszczowia aralocaspica.</title>
        <authorList>
            <person name="An D."/>
        </authorList>
    </citation>
    <scope>NUCLEOTIDE SEQUENCE [LARGE SCALE GENOMIC DNA]</scope>
    <source>
        <strain evidence="2 3">C1.15228</strain>
    </source>
</reference>
<evidence type="ECO:0000313" key="2">
    <source>
        <dbReference type="EMBL" id="RCK59960.1"/>
    </source>
</evidence>
<sequence>MSVSLSKKRKKELRKLQGTANSVLAAQREVAAEAAEVARAAGRQLREINREVITPEAKKKYQEYVEPYVDRATPYVREGYGRGKQFFDSRVIPAAGGVVGRAIGAYDATAAKLGKKQIVVAPPKKKSSAGAVIAAVLGVAAAIGIFVVAWKTLSAEDELWVADEAVSTPDA</sequence>
<organism evidence="2 3">
    <name type="scientific">Microbacterium sorbitolivorans</name>
    <dbReference type="NCBI Taxonomy" id="1867410"/>
    <lineage>
        <taxon>Bacteria</taxon>
        <taxon>Bacillati</taxon>
        <taxon>Actinomycetota</taxon>
        <taxon>Actinomycetes</taxon>
        <taxon>Micrococcales</taxon>
        <taxon>Microbacteriaceae</taxon>
        <taxon>Microbacterium</taxon>
    </lineage>
</organism>
<dbReference type="OrthoDB" id="5123379at2"/>
<keyword evidence="2" id="KW-0067">ATP-binding</keyword>
<gene>
    <name evidence="2" type="ORF">DTO57_07360</name>
</gene>